<evidence type="ECO:0000313" key="3">
    <source>
        <dbReference type="Proteomes" id="UP000722791"/>
    </source>
</evidence>
<feature type="region of interest" description="Disordered" evidence="1">
    <location>
        <begin position="55"/>
        <end position="144"/>
    </location>
</feature>
<evidence type="ECO:0000256" key="1">
    <source>
        <dbReference type="SAM" id="MobiDB-lite"/>
    </source>
</evidence>
<name>A0A8J4M0V5_9CHLO</name>
<dbReference type="AlphaFoldDB" id="A0A8J4M0V5"/>
<accession>A0A8J4M0V5</accession>
<sequence>VSPELLSKLLADLTLLRLDLDLSLNPPPDLSVGASGAAVVTAVVASPAGVRTVADSRTAPLASSASASSKSVPMDSTRRLQGLGSRSKARGGQVKVKVTVNGKVDDKGKSRRRGREGGGRCIISRGERTGAAGAGEGGEGEDAASSHIPTALEVLKLPLLVGTVWSLARLHYAPAVPWVSACATALGPALPSLGLHQLGMLLEAWAEVGPEHRPGKTWMAAAKQRLRVLEEE</sequence>
<organism evidence="2 3">
    <name type="scientific">Volvox reticuliferus</name>
    <dbReference type="NCBI Taxonomy" id="1737510"/>
    <lineage>
        <taxon>Eukaryota</taxon>
        <taxon>Viridiplantae</taxon>
        <taxon>Chlorophyta</taxon>
        <taxon>core chlorophytes</taxon>
        <taxon>Chlorophyceae</taxon>
        <taxon>CS clade</taxon>
        <taxon>Chlamydomonadales</taxon>
        <taxon>Volvocaceae</taxon>
        <taxon>Volvox</taxon>
    </lineage>
</organism>
<dbReference type="EMBL" id="BNCQ01000094">
    <property type="protein sequence ID" value="GIM17215.1"/>
    <property type="molecule type" value="Genomic_DNA"/>
</dbReference>
<evidence type="ECO:0000313" key="2">
    <source>
        <dbReference type="EMBL" id="GIM17215.1"/>
    </source>
</evidence>
<dbReference type="Proteomes" id="UP000722791">
    <property type="component" value="Unassembled WGS sequence"/>
</dbReference>
<feature type="non-terminal residue" evidence="2">
    <location>
        <position position="1"/>
    </location>
</feature>
<feature type="non-terminal residue" evidence="2">
    <location>
        <position position="232"/>
    </location>
</feature>
<comment type="caution">
    <text evidence="2">The sequence shown here is derived from an EMBL/GenBank/DDBJ whole genome shotgun (WGS) entry which is preliminary data.</text>
</comment>
<reference evidence="2" key="1">
    <citation type="journal article" date="2021" name="Proc. Natl. Acad. Sci. U.S.A.">
        <title>Three genomes in the algal genus Volvox reveal the fate of a haploid sex-determining region after a transition to homothallism.</title>
        <authorList>
            <person name="Yamamoto K."/>
            <person name="Hamaji T."/>
            <person name="Kawai-Toyooka H."/>
            <person name="Matsuzaki R."/>
            <person name="Takahashi F."/>
            <person name="Nishimura Y."/>
            <person name="Kawachi M."/>
            <person name="Noguchi H."/>
            <person name="Minakuchi Y."/>
            <person name="Umen J.G."/>
            <person name="Toyoda A."/>
            <person name="Nozaki H."/>
        </authorList>
    </citation>
    <scope>NUCLEOTIDE SEQUENCE</scope>
    <source>
        <strain evidence="2">NIES-3785</strain>
    </source>
</reference>
<proteinExistence type="predicted"/>
<gene>
    <name evidence="2" type="ORF">Vretimale_19732</name>
</gene>
<protein>
    <submittedName>
        <fullName evidence="2">Uncharacterized protein</fullName>
    </submittedName>
</protein>
<feature type="compositionally biased region" description="Low complexity" evidence="1">
    <location>
        <begin position="62"/>
        <end position="71"/>
    </location>
</feature>